<dbReference type="EMBL" id="AXCN02002075">
    <property type="status" value="NOT_ANNOTATED_CDS"/>
    <property type="molecule type" value="Genomic_DNA"/>
</dbReference>
<reference evidence="4" key="1">
    <citation type="submission" date="2014-01" db="EMBL/GenBank/DDBJ databases">
        <title>The Genome Sequence of Anopheles farauti FAR1 (V2).</title>
        <authorList>
            <consortium name="The Broad Institute Genomics Platform"/>
            <person name="Neafsey D.E."/>
            <person name="Besansky N."/>
            <person name="Howell P."/>
            <person name="Walton C."/>
            <person name="Young S.K."/>
            <person name="Zeng Q."/>
            <person name="Gargeya S."/>
            <person name="Fitzgerald M."/>
            <person name="Haas B."/>
            <person name="Abouelleil A."/>
            <person name="Allen A.W."/>
            <person name="Alvarado L."/>
            <person name="Arachchi H.M."/>
            <person name="Berlin A.M."/>
            <person name="Chapman S.B."/>
            <person name="Gainer-Dewar J."/>
            <person name="Goldberg J."/>
            <person name="Griggs A."/>
            <person name="Gujja S."/>
            <person name="Hansen M."/>
            <person name="Howarth C."/>
            <person name="Imamovic A."/>
            <person name="Ireland A."/>
            <person name="Larimer J."/>
            <person name="McCowan C."/>
            <person name="Murphy C."/>
            <person name="Pearson M."/>
            <person name="Poon T.W."/>
            <person name="Priest M."/>
            <person name="Roberts A."/>
            <person name="Saif S."/>
            <person name="Shea T."/>
            <person name="Sisk P."/>
            <person name="Sykes S."/>
            <person name="Wortman J."/>
            <person name="Nusbaum C."/>
            <person name="Birren B."/>
        </authorList>
    </citation>
    <scope>NUCLEOTIDE SEQUENCE [LARGE SCALE GENOMIC DNA]</scope>
    <source>
        <strain evidence="4">FAR1</strain>
    </source>
</reference>
<reference evidence="3" key="2">
    <citation type="submission" date="2020-05" db="UniProtKB">
        <authorList>
            <consortium name="EnsemblMetazoa"/>
        </authorList>
    </citation>
    <scope>IDENTIFICATION</scope>
    <source>
        <strain evidence="3">FAR1</strain>
    </source>
</reference>
<feature type="region of interest" description="Disordered" evidence="1">
    <location>
        <begin position="23"/>
        <end position="48"/>
    </location>
</feature>
<accession>A0A182Q2Q3</accession>
<keyword evidence="2" id="KW-1133">Transmembrane helix</keyword>
<dbReference type="EnsemblMetazoa" id="AFAF001915-RA">
    <property type="protein sequence ID" value="AFAF001915-PA"/>
    <property type="gene ID" value="AFAF001915"/>
</dbReference>
<dbReference type="AlphaFoldDB" id="A0A182Q2Q3"/>
<evidence type="ECO:0000256" key="2">
    <source>
        <dbReference type="SAM" id="Phobius"/>
    </source>
</evidence>
<feature type="transmembrane region" description="Helical" evidence="2">
    <location>
        <begin position="172"/>
        <end position="192"/>
    </location>
</feature>
<protein>
    <submittedName>
        <fullName evidence="3">Uncharacterized protein</fullName>
    </submittedName>
</protein>
<evidence type="ECO:0000313" key="4">
    <source>
        <dbReference type="Proteomes" id="UP000075886"/>
    </source>
</evidence>
<keyword evidence="2" id="KW-0812">Transmembrane</keyword>
<evidence type="ECO:0000256" key="1">
    <source>
        <dbReference type="SAM" id="MobiDB-lite"/>
    </source>
</evidence>
<organism evidence="3 4">
    <name type="scientific">Anopheles farauti</name>
    <dbReference type="NCBI Taxonomy" id="69004"/>
    <lineage>
        <taxon>Eukaryota</taxon>
        <taxon>Metazoa</taxon>
        <taxon>Ecdysozoa</taxon>
        <taxon>Arthropoda</taxon>
        <taxon>Hexapoda</taxon>
        <taxon>Insecta</taxon>
        <taxon>Pterygota</taxon>
        <taxon>Neoptera</taxon>
        <taxon>Endopterygota</taxon>
        <taxon>Diptera</taxon>
        <taxon>Nematocera</taxon>
        <taxon>Culicoidea</taxon>
        <taxon>Culicidae</taxon>
        <taxon>Anophelinae</taxon>
        <taxon>Anopheles</taxon>
    </lineage>
</organism>
<keyword evidence="4" id="KW-1185">Reference proteome</keyword>
<dbReference type="Proteomes" id="UP000075886">
    <property type="component" value="Unassembled WGS sequence"/>
</dbReference>
<sequence length="224" mass="23753">MIVGGVVDELGEEEDVGVALVGDPNRGAAAEGVTTGEEDTVGDDPATAGGGDSTFGFGWMTGACWDEGFVVVVGEFCTTASSVCCRCGVALLAGGLCGLDARPCDCEGEVGCCGCREGLRDRGNPIIEPVGELDRPWLPPFDSFTRLVELSTCSLVGSVAIIWSTLTKFSPQILYLLLIASSCAFSTWFSFVSSTTRCSSTMSLKRRFSRDRFAASLLRRRRSQ</sequence>
<keyword evidence="2" id="KW-0472">Membrane</keyword>
<name>A0A182Q2Q3_9DIPT</name>
<dbReference type="VEuPathDB" id="VectorBase:AFAF001915"/>
<evidence type="ECO:0000313" key="3">
    <source>
        <dbReference type="EnsemblMetazoa" id="AFAF001915-PA"/>
    </source>
</evidence>
<proteinExistence type="predicted"/>